<reference evidence="8" key="1">
    <citation type="submission" date="2018-03" db="EMBL/GenBank/DDBJ databases">
        <authorList>
            <person name="Guldener U."/>
        </authorList>
    </citation>
    <scope>NUCLEOTIDE SEQUENCE</scope>
</reference>
<evidence type="ECO:0000256" key="4">
    <source>
        <dbReference type="PROSITE-ProRule" id="PRU01343"/>
    </source>
</evidence>
<dbReference type="GO" id="GO:0008270">
    <property type="term" value="F:zinc ion binding"/>
    <property type="evidence" value="ECO:0007669"/>
    <property type="project" value="UniProtKB-KW"/>
</dbReference>
<feature type="compositionally biased region" description="Polar residues" evidence="6">
    <location>
        <begin position="285"/>
        <end position="323"/>
    </location>
</feature>
<keyword evidence="2 4" id="KW-0863">Zinc-finger</keyword>
<feature type="compositionally biased region" description="Basic residues" evidence="6">
    <location>
        <begin position="130"/>
        <end position="139"/>
    </location>
</feature>
<keyword evidence="3" id="KW-0862">Zinc</keyword>
<dbReference type="PROSITE" id="PS51999">
    <property type="entry name" value="ZF_GRF"/>
    <property type="match status" value="1"/>
</dbReference>
<feature type="region of interest" description="Disordered" evidence="6">
    <location>
        <begin position="1"/>
        <end position="46"/>
    </location>
</feature>
<sequence>MFPNNRPRLISQRSAAHPASAADPEARDPETAPAPALPPSTPPKQLQQYGLYQDSKWYCNCEPRARATFRTVKKDGPNKDRCFYSCPDKDNGCDFFYWLEEAQKRSGVMGDTGPAATTPSRPGTTPSRPRGNHSIRKYFHTRESNGGPAGQETPSRSRGEVVVVSGDQSPSPPSDGQEHQPAQGGQGATMDRPSTPPPPANRSEQVPAPTTPTRVPKRPREDADDYPLSDFSSGEEEAIEQILSAASGRTNMSPPTTTAETPTRRLPELSSSTSGRPSAIPTPPTRTSLATKRQRVLASTPSAQTPSRPETPQTPHANTAASTEADVSTVLAIVRPHVEPAVLASLEGPLNRIAMKAASAVASREMVREALKDRERRMEALAKRNVALENEVKRLKDGMTKLRGGMMNLYQDT</sequence>
<dbReference type="InterPro" id="IPR010666">
    <property type="entry name" value="Znf_GRF"/>
</dbReference>
<evidence type="ECO:0000256" key="6">
    <source>
        <dbReference type="SAM" id="MobiDB-lite"/>
    </source>
</evidence>
<gene>
    <name evidence="8" type="ORF">DNG_00614</name>
</gene>
<name>A0AAE8MPH1_9PEZI</name>
<feature type="domain" description="GRF-type" evidence="7">
    <location>
        <begin position="59"/>
        <end position="102"/>
    </location>
</feature>
<evidence type="ECO:0000256" key="3">
    <source>
        <dbReference type="ARBA" id="ARBA00022833"/>
    </source>
</evidence>
<keyword evidence="9" id="KW-1185">Reference proteome</keyword>
<feature type="coiled-coil region" evidence="5">
    <location>
        <begin position="364"/>
        <end position="398"/>
    </location>
</feature>
<organism evidence="8 9">
    <name type="scientific">Cephalotrichum gorgonifer</name>
    <dbReference type="NCBI Taxonomy" id="2041049"/>
    <lineage>
        <taxon>Eukaryota</taxon>
        <taxon>Fungi</taxon>
        <taxon>Dikarya</taxon>
        <taxon>Ascomycota</taxon>
        <taxon>Pezizomycotina</taxon>
        <taxon>Sordariomycetes</taxon>
        <taxon>Hypocreomycetidae</taxon>
        <taxon>Microascales</taxon>
        <taxon>Microascaceae</taxon>
        <taxon>Cephalotrichum</taxon>
    </lineage>
</organism>
<evidence type="ECO:0000313" key="9">
    <source>
        <dbReference type="Proteomes" id="UP001187682"/>
    </source>
</evidence>
<evidence type="ECO:0000256" key="2">
    <source>
        <dbReference type="ARBA" id="ARBA00022771"/>
    </source>
</evidence>
<feature type="region of interest" description="Disordered" evidence="6">
    <location>
        <begin position="107"/>
        <end position="323"/>
    </location>
</feature>
<evidence type="ECO:0000313" key="8">
    <source>
        <dbReference type="EMBL" id="SPN97098.1"/>
    </source>
</evidence>
<comment type="caution">
    <text evidence="8">The sequence shown here is derived from an EMBL/GenBank/DDBJ whole genome shotgun (WGS) entry which is preliminary data.</text>
</comment>
<protein>
    <recommendedName>
        <fullName evidence="7">GRF-type domain-containing protein</fullName>
    </recommendedName>
</protein>
<evidence type="ECO:0000259" key="7">
    <source>
        <dbReference type="PROSITE" id="PS51999"/>
    </source>
</evidence>
<evidence type="ECO:0000256" key="5">
    <source>
        <dbReference type="SAM" id="Coils"/>
    </source>
</evidence>
<keyword evidence="1" id="KW-0479">Metal-binding</keyword>
<dbReference type="EMBL" id="ONZQ02000001">
    <property type="protein sequence ID" value="SPN97098.1"/>
    <property type="molecule type" value="Genomic_DNA"/>
</dbReference>
<feature type="compositionally biased region" description="Low complexity" evidence="6">
    <location>
        <begin position="14"/>
        <end position="23"/>
    </location>
</feature>
<dbReference type="CDD" id="cd14686">
    <property type="entry name" value="bZIP"/>
    <property type="match status" value="1"/>
</dbReference>
<proteinExistence type="predicted"/>
<dbReference type="AlphaFoldDB" id="A0AAE8MPH1"/>
<keyword evidence="5" id="KW-0175">Coiled coil</keyword>
<evidence type="ECO:0000256" key="1">
    <source>
        <dbReference type="ARBA" id="ARBA00022723"/>
    </source>
</evidence>
<dbReference type="Pfam" id="PF06839">
    <property type="entry name" value="Zn_ribbon_GRF"/>
    <property type="match status" value="1"/>
</dbReference>
<feature type="compositionally biased region" description="Low complexity" evidence="6">
    <location>
        <begin position="112"/>
        <end position="129"/>
    </location>
</feature>
<feature type="compositionally biased region" description="Acidic residues" evidence="6">
    <location>
        <begin position="222"/>
        <end position="239"/>
    </location>
</feature>
<dbReference type="Proteomes" id="UP001187682">
    <property type="component" value="Unassembled WGS sequence"/>
</dbReference>
<accession>A0AAE8MPH1</accession>